<evidence type="ECO:0000313" key="2">
    <source>
        <dbReference type="EMBL" id="GIG23412.1"/>
    </source>
</evidence>
<feature type="domain" description="N-acetyltransferase" evidence="1">
    <location>
        <begin position="1"/>
        <end position="166"/>
    </location>
</feature>
<dbReference type="PANTHER" id="PTHR43792">
    <property type="entry name" value="GNAT FAMILY, PUTATIVE (AFU_ORTHOLOGUE AFUA_3G00765)-RELATED-RELATED"/>
    <property type="match status" value="1"/>
</dbReference>
<dbReference type="PROSITE" id="PS51186">
    <property type="entry name" value="GNAT"/>
    <property type="match status" value="1"/>
</dbReference>
<dbReference type="Proteomes" id="UP000632740">
    <property type="component" value="Unassembled WGS sequence"/>
</dbReference>
<dbReference type="InterPro" id="IPR016181">
    <property type="entry name" value="Acyl_CoA_acyltransferase"/>
</dbReference>
<keyword evidence="3" id="KW-1185">Reference proteome</keyword>
<dbReference type="Pfam" id="PF13302">
    <property type="entry name" value="Acetyltransf_3"/>
    <property type="match status" value="1"/>
</dbReference>
<dbReference type="PANTHER" id="PTHR43792:SF1">
    <property type="entry name" value="N-ACETYLTRANSFERASE DOMAIN-CONTAINING PROTEIN"/>
    <property type="match status" value="1"/>
</dbReference>
<organism evidence="2 3">
    <name type="scientific">Cellulomonas chitinilytica</name>
    <dbReference type="NCBI Taxonomy" id="398759"/>
    <lineage>
        <taxon>Bacteria</taxon>
        <taxon>Bacillati</taxon>
        <taxon>Actinomycetota</taxon>
        <taxon>Actinomycetes</taxon>
        <taxon>Micrococcales</taxon>
        <taxon>Cellulomonadaceae</taxon>
        <taxon>Cellulomonas</taxon>
    </lineage>
</organism>
<evidence type="ECO:0000259" key="1">
    <source>
        <dbReference type="PROSITE" id="PS51186"/>
    </source>
</evidence>
<dbReference type="GO" id="GO:0016747">
    <property type="term" value="F:acyltransferase activity, transferring groups other than amino-acyl groups"/>
    <property type="evidence" value="ECO:0007669"/>
    <property type="project" value="InterPro"/>
</dbReference>
<name>A0A919P4U9_9CELL</name>
<comment type="caution">
    <text evidence="2">The sequence shown here is derived from an EMBL/GenBank/DDBJ whole genome shotgun (WGS) entry which is preliminary data.</text>
</comment>
<dbReference type="Gene3D" id="3.40.630.30">
    <property type="match status" value="1"/>
</dbReference>
<accession>A0A919P4U9</accession>
<reference evidence="2" key="1">
    <citation type="submission" date="2021-01" db="EMBL/GenBank/DDBJ databases">
        <title>Whole genome shotgun sequence of Cellulomonas chitinilytica NBRC 110799.</title>
        <authorList>
            <person name="Komaki H."/>
            <person name="Tamura T."/>
        </authorList>
    </citation>
    <scope>NUCLEOTIDE SEQUENCE</scope>
    <source>
        <strain evidence="2">NBRC 110799</strain>
    </source>
</reference>
<dbReference type="InterPro" id="IPR000182">
    <property type="entry name" value="GNAT_dom"/>
</dbReference>
<gene>
    <name evidence="2" type="ORF">Cch01nite_41360</name>
</gene>
<dbReference type="RefSeq" id="WP_203758418.1">
    <property type="nucleotide sequence ID" value="NZ_BONK01000019.1"/>
</dbReference>
<protein>
    <submittedName>
        <fullName evidence="2">N-acetyltransferase</fullName>
    </submittedName>
</protein>
<dbReference type="AlphaFoldDB" id="A0A919P4U9"/>
<dbReference type="EMBL" id="BONK01000019">
    <property type="protein sequence ID" value="GIG23412.1"/>
    <property type="molecule type" value="Genomic_DNA"/>
</dbReference>
<evidence type="ECO:0000313" key="3">
    <source>
        <dbReference type="Proteomes" id="UP000632740"/>
    </source>
</evidence>
<proteinExistence type="predicted"/>
<dbReference type="InterPro" id="IPR051531">
    <property type="entry name" value="N-acetyltransferase"/>
</dbReference>
<sequence>MTFSPLTEHLDTPRLVLTPQVPDDAPWLAELFTARGTGTVTVEAAVERIATMTRTRRDMGIGALVLRDRSTGDALGYCALVVGRATLDEPELAYELLPHAHGHGYATEAAAALVDAAFATGRTRLWSTVRTWNRPSLRVLEKLGFRRERVTTDGAGEIVWHVLDAPS</sequence>
<dbReference type="SUPFAM" id="SSF55729">
    <property type="entry name" value="Acyl-CoA N-acyltransferases (Nat)"/>
    <property type="match status" value="1"/>
</dbReference>